<evidence type="ECO:0000313" key="2">
    <source>
        <dbReference type="EMBL" id="SHO56329.1"/>
    </source>
</evidence>
<dbReference type="EMBL" id="FRFG01000024">
    <property type="protein sequence ID" value="SHO56329.1"/>
    <property type="molecule type" value="Genomic_DNA"/>
</dbReference>
<proteinExistence type="predicted"/>
<gene>
    <name evidence="2" type="ORF">VQ7734_02098</name>
</gene>
<name>A0A1M7YUK7_9VIBR</name>
<dbReference type="RefSeq" id="WP_073582203.1">
    <property type="nucleotide sequence ID" value="NZ_AP024898.1"/>
</dbReference>
<reference evidence="3" key="1">
    <citation type="submission" date="2016-12" db="EMBL/GenBank/DDBJ databases">
        <authorList>
            <person name="Rodrigo-Torres L."/>
            <person name="Arahal R.D."/>
            <person name="Lucena T."/>
        </authorList>
    </citation>
    <scope>NUCLEOTIDE SEQUENCE [LARGE SCALE GENOMIC DNA]</scope>
</reference>
<dbReference type="GO" id="GO:0051537">
    <property type="term" value="F:2 iron, 2 sulfur cluster binding"/>
    <property type="evidence" value="ECO:0007669"/>
    <property type="project" value="InterPro"/>
</dbReference>
<dbReference type="OrthoDB" id="7942745at2"/>
<dbReference type="Proteomes" id="UP000184600">
    <property type="component" value="Unassembled WGS sequence"/>
</dbReference>
<dbReference type="STRING" id="1117707.VQ7734_02098"/>
<evidence type="ECO:0000313" key="3">
    <source>
        <dbReference type="Proteomes" id="UP000184600"/>
    </source>
</evidence>
<evidence type="ECO:0000259" key="1">
    <source>
        <dbReference type="Pfam" id="PF11575"/>
    </source>
</evidence>
<organism evidence="2 3">
    <name type="scientific">Vibrio quintilis</name>
    <dbReference type="NCBI Taxonomy" id="1117707"/>
    <lineage>
        <taxon>Bacteria</taxon>
        <taxon>Pseudomonadati</taxon>
        <taxon>Pseudomonadota</taxon>
        <taxon>Gammaproteobacteria</taxon>
        <taxon>Vibrionales</taxon>
        <taxon>Vibrionaceae</taxon>
        <taxon>Vibrio</taxon>
    </lineage>
</organism>
<dbReference type="InterPro" id="IPR023998">
    <property type="entry name" value="FCR-like"/>
</dbReference>
<protein>
    <recommendedName>
        <fullName evidence="1">Ferric siderophore reductase C-terminal domain-containing protein</fullName>
    </recommendedName>
</protein>
<accession>A0A1M7YUK7</accession>
<dbReference type="Pfam" id="PF11575">
    <property type="entry name" value="FhuF_C"/>
    <property type="match status" value="1"/>
</dbReference>
<dbReference type="InterPro" id="IPR024726">
    <property type="entry name" value="FhuF_C"/>
</dbReference>
<sequence>MIQDALIRQDNIKLFDTLNQLGQSITPYLRGELVEPLSQYSKGEPQACSKEWPEALTTHSDAIEASSATKALVTGAAQDLAVIQQLHQGLKTVYPEASPGYRVIRSWDLLTWQPLYLSMIGIYGMQRLPDLSGLKQYVRQGGVMGYALDAPTFWAGDPDALIIKAGAQLKPLFAHYRAILDRVARCRQGMTRQLVADAILANLAKLQWLDLPWEADQIRHQAALWLKAMSLPASNLASYDLGEDGRLHLTRRSCCLVYQTKQGELCADCPRLKKRQVPHV</sequence>
<feature type="domain" description="Ferric siderophore reductase C-terminal" evidence="1">
    <location>
        <begin position="251"/>
        <end position="271"/>
    </location>
</feature>
<dbReference type="NCBIfam" id="TIGR03950">
    <property type="entry name" value="sidero_Fe_reduc"/>
    <property type="match status" value="1"/>
</dbReference>
<dbReference type="AlphaFoldDB" id="A0A1M7YUK7"/>
<keyword evidence="3" id="KW-1185">Reference proteome</keyword>